<protein>
    <submittedName>
        <fullName evidence="2">Uncharacterized protein</fullName>
    </submittedName>
</protein>
<dbReference type="Proteomes" id="UP000193144">
    <property type="component" value="Unassembled WGS sequence"/>
</dbReference>
<reference evidence="2 3" key="1">
    <citation type="submission" date="2016-07" db="EMBL/GenBank/DDBJ databases">
        <title>Pervasive Adenine N6-methylation of Active Genes in Fungi.</title>
        <authorList>
            <consortium name="DOE Joint Genome Institute"/>
            <person name="Mondo S.J."/>
            <person name="Dannebaum R.O."/>
            <person name="Kuo R.C."/>
            <person name="Labutti K."/>
            <person name="Haridas S."/>
            <person name="Kuo A."/>
            <person name="Salamov A."/>
            <person name="Ahrendt S.R."/>
            <person name="Lipzen A."/>
            <person name="Sullivan W."/>
            <person name="Andreopoulos W.B."/>
            <person name="Clum A."/>
            <person name="Lindquist E."/>
            <person name="Daum C."/>
            <person name="Ramamoorthy G.K."/>
            <person name="Gryganskyi A."/>
            <person name="Culley D."/>
            <person name="Magnuson J.K."/>
            <person name="James T.Y."/>
            <person name="O'Malley M.A."/>
            <person name="Stajich J.E."/>
            <person name="Spatafora J.W."/>
            <person name="Visel A."/>
            <person name="Grigoriev I.V."/>
        </authorList>
    </citation>
    <scope>NUCLEOTIDE SEQUENCE [LARGE SCALE GENOMIC DNA]</scope>
    <source>
        <strain evidence="2 3">CBS 115471</strain>
    </source>
</reference>
<sequence>MSHFNVDLVQFYGPNFKDDLHVHTRNIRSGARLSRTHHCPVCKKQPTKRCYQKLHFAFCLAPIEINGREVICGERFEVDSPGGCFTHPYNWDYNLCFKEAIRGRELKSIPTTAPNTAASESNRQQDGCGDDWYSKHKPSRRRTKTAAPPKAPTKKLQPAMNAKEYMNSQRRSRKTTWIG</sequence>
<evidence type="ECO:0000256" key="1">
    <source>
        <dbReference type="SAM" id="MobiDB-lite"/>
    </source>
</evidence>
<proteinExistence type="predicted"/>
<feature type="compositionally biased region" description="Basic residues" evidence="1">
    <location>
        <begin position="135"/>
        <end position="144"/>
    </location>
</feature>
<keyword evidence="3" id="KW-1185">Reference proteome</keyword>
<dbReference type="AlphaFoldDB" id="A0A1Y1ZVD0"/>
<evidence type="ECO:0000313" key="2">
    <source>
        <dbReference type="EMBL" id="ORY14216.1"/>
    </source>
</evidence>
<dbReference type="OrthoDB" id="3796307at2759"/>
<comment type="caution">
    <text evidence="2">The sequence shown here is derived from an EMBL/GenBank/DDBJ whole genome shotgun (WGS) entry which is preliminary data.</text>
</comment>
<feature type="compositionally biased region" description="Polar residues" evidence="1">
    <location>
        <begin position="111"/>
        <end position="125"/>
    </location>
</feature>
<evidence type="ECO:0000313" key="3">
    <source>
        <dbReference type="Proteomes" id="UP000193144"/>
    </source>
</evidence>
<name>A0A1Y1ZVD0_9PLEO</name>
<gene>
    <name evidence="2" type="ORF">BCR34DRAFT_647127</name>
</gene>
<dbReference type="EMBL" id="MCFA01000035">
    <property type="protein sequence ID" value="ORY14216.1"/>
    <property type="molecule type" value="Genomic_DNA"/>
</dbReference>
<accession>A0A1Y1ZVD0</accession>
<organism evidence="2 3">
    <name type="scientific">Clohesyomyces aquaticus</name>
    <dbReference type="NCBI Taxonomy" id="1231657"/>
    <lineage>
        <taxon>Eukaryota</taxon>
        <taxon>Fungi</taxon>
        <taxon>Dikarya</taxon>
        <taxon>Ascomycota</taxon>
        <taxon>Pezizomycotina</taxon>
        <taxon>Dothideomycetes</taxon>
        <taxon>Pleosporomycetidae</taxon>
        <taxon>Pleosporales</taxon>
        <taxon>Lindgomycetaceae</taxon>
        <taxon>Clohesyomyces</taxon>
    </lineage>
</organism>
<feature type="region of interest" description="Disordered" evidence="1">
    <location>
        <begin position="111"/>
        <end position="179"/>
    </location>
</feature>
<feature type="compositionally biased region" description="Basic residues" evidence="1">
    <location>
        <begin position="170"/>
        <end position="179"/>
    </location>
</feature>